<dbReference type="PANTHER" id="PTHR33993">
    <property type="entry name" value="GLYOXALASE-RELATED"/>
    <property type="match status" value="1"/>
</dbReference>
<dbReference type="Pfam" id="PF00903">
    <property type="entry name" value="Glyoxalase"/>
    <property type="match status" value="1"/>
</dbReference>
<gene>
    <name evidence="2" type="ORF">ACFL27_07860</name>
</gene>
<evidence type="ECO:0000313" key="2">
    <source>
        <dbReference type="EMBL" id="MFC1850091.1"/>
    </source>
</evidence>
<organism evidence="2 3">
    <name type="scientific">candidate division CSSED10-310 bacterium</name>
    <dbReference type="NCBI Taxonomy" id="2855610"/>
    <lineage>
        <taxon>Bacteria</taxon>
        <taxon>Bacteria division CSSED10-310</taxon>
    </lineage>
</organism>
<dbReference type="Gene3D" id="3.10.180.10">
    <property type="entry name" value="2,3-Dihydroxybiphenyl 1,2-Dioxygenase, domain 1"/>
    <property type="match status" value="1"/>
</dbReference>
<feature type="domain" description="VOC" evidence="1">
    <location>
        <begin position="9"/>
        <end position="123"/>
    </location>
</feature>
<protein>
    <submittedName>
        <fullName evidence="2">VOC family protein</fullName>
    </submittedName>
</protein>
<evidence type="ECO:0000259" key="1">
    <source>
        <dbReference type="PROSITE" id="PS51819"/>
    </source>
</evidence>
<dbReference type="InterPro" id="IPR029068">
    <property type="entry name" value="Glyas_Bleomycin-R_OHBP_Dase"/>
</dbReference>
<reference evidence="2 3" key="1">
    <citation type="submission" date="2024-09" db="EMBL/GenBank/DDBJ databases">
        <title>Laminarin stimulates single cell rates of sulfate reduction while oxygen inhibits transcriptomic activity in coastal marine sediment.</title>
        <authorList>
            <person name="Lindsay M."/>
            <person name="Orcutt B."/>
            <person name="Emerson D."/>
            <person name="Stepanauskas R."/>
            <person name="D'Angelo T."/>
        </authorList>
    </citation>
    <scope>NUCLEOTIDE SEQUENCE [LARGE SCALE GENOMIC DNA]</scope>
    <source>
        <strain evidence="2">SAG AM-311-K15</strain>
    </source>
</reference>
<name>A0ABV6YV77_UNCC1</name>
<dbReference type="InterPro" id="IPR004360">
    <property type="entry name" value="Glyas_Fos-R_dOase_dom"/>
</dbReference>
<proteinExistence type="predicted"/>
<dbReference type="PROSITE" id="PS51819">
    <property type="entry name" value="VOC"/>
    <property type="match status" value="1"/>
</dbReference>
<dbReference type="SUPFAM" id="SSF54593">
    <property type="entry name" value="Glyoxalase/Bleomycin resistance protein/Dihydroxybiphenyl dioxygenase"/>
    <property type="match status" value="1"/>
</dbReference>
<dbReference type="Proteomes" id="UP001594351">
    <property type="component" value="Unassembled WGS sequence"/>
</dbReference>
<dbReference type="EMBL" id="JBHPBY010000076">
    <property type="protein sequence ID" value="MFC1850091.1"/>
    <property type="molecule type" value="Genomic_DNA"/>
</dbReference>
<evidence type="ECO:0000313" key="3">
    <source>
        <dbReference type="Proteomes" id="UP001594351"/>
    </source>
</evidence>
<dbReference type="CDD" id="cd06587">
    <property type="entry name" value="VOC"/>
    <property type="match status" value="1"/>
</dbReference>
<dbReference type="InterPro" id="IPR037523">
    <property type="entry name" value="VOC_core"/>
</dbReference>
<accession>A0ABV6YV77</accession>
<dbReference type="InterPro" id="IPR052164">
    <property type="entry name" value="Anthracycline_SecMetBiosynth"/>
</dbReference>
<sequence length="129" mass="14255">MNLKENFDGGLTCALSVSDIKAALNWYQEVLGFELLYHMEDMGWCELKSPVDRVNVGLSQVEKMPAATGNAVLTWGVKDIEAARAELEGHGVKFDGEIQTIPEMVKLATFFDNDGNCFMLYQDVSGGQM</sequence>
<keyword evidence="3" id="KW-1185">Reference proteome</keyword>
<comment type="caution">
    <text evidence="2">The sequence shown here is derived from an EMBL/GenBank/DDBJ whole genome shotgun (WGS) entry which is preliminary data.</text>
</comment>